<dbReference type="Pfam" id="PF12802">
    <property type="entry name" value="MarR_2"/>
    <property type="match status" value="1"/>
</dbReference>
<gene>
    <name evidence="2" type="ORF">GCM10022244_01360</name>
</gene>
<name>A0ABP7L5D4_9ACTN</name>
<dbReference type="PANTHER" id="PTHR33164:SF103">
    <property type="entry name" value="REGULATORY PROTEIN MARR"/>
    <property type="match status" value="1"/>
</dbReference>
<dbReference type="PROSITE" id="PS50995">
    <property type="entry name" value="HTH_MARR_2"/>
    <property type="match status" value="1"/>
</dbReference>
<dbReference type="PANTHER" id="PTHR33164">
    <property type="entry name" value="TRANSCRIPTIONAL REGULATOR, MARR FAMILY"/>
    <property type="match status" value="1"/>
</dbReference>
<dbReference type="InterPro" id="IPR036390">
    <property type="entry name" value="WH_DNA-bd_sf"/>
</dbReference>
<feature type="domain" description="HTH marR-type" evidence="1">
    <location>
        <begin position="15"/>
        <end position="147"/>
    </location>
</feature>
<reference evidence="3" key="1">
    <citation type="journal article" date="2019" name="Int. J. Syst. Evol. Microbiol.">
        <title>The Global Catalogue of Microorganisms (GCM) 10K type strain sequencing project: providing services to taxonomists for standard genome sequencing and annotation.</title>
        <authorList>
            <consortium name="The Broad Institute Genomics Platform"/>
            <consortium name="The Broad Institute Genome Sequencing Center for Infectious Disease"/>
            <person name="Wu L."/>
            <person name="Ma J."/>
        </authorList>
    </citation>
    <scope>NUCLEOTIDE SEQUENCE [LARGE SCALE GENOMIC DNA]</scope>
    <source>
        <strain evidence="3">JCM 16956</strain>
    </source>
</reference>
<dbReference type="InterPro" id="IPR039422">
    <property type="entry name" value="MarR/SlyA-like"/>
</dbReference>
<sequence>MPATSASGQDPDRVASALAVCLPALNRALDRRVGQDLGLPKPSEAQIALLTLVARQEGITVRQAADALLMRANNVSTLVSQLTERGLLERRQDPADKRIAHLHPTAKARRELAEVHRLQREHLTLALQFLTDGERDALGSAVGALTSLTRHLRPASPAE</sequence>
<dbReference type="Gene3D" id="1.10.10.10">
    <property type="entry name" value="Winged helix-like DNA-binding domain superfamily/Winged helix DNA-binding domain"/>
    <property type="match status" value="1"/>
</dbReference>
<dbReference type="RefSeq" id="WP_345277603.1">
    <property type="nucleotide sequence ID" value="NZ_BAABAJ010000001.1"/>
</dbReference>
<dbReference type="SUPFAM" id="SSF46785">
    <property type="entry name" value="Winged helix' DNA-binding domain"/>
    <property type="match status" value="1"/>
</dbReference>
<organism evidence="2 3">
    <name type="scientific">Streptomyces gulbargensis</name>
    <dbReference type="NCBI Taxonomy" id="364901"/>
    <lineage>
        <taxon>Bacteria</taxon>
        <taxon>Bacillati</taxon>
        <taxon>Actinomycetota</taxon>
        <taxon>Actinomycetes</taxon>
        <taxon>Kitasatosporales</taxon>
        <taxon>Streptomycetaceae</taxon>
        <taxon>Streptomyces</taxon>
    </lineage>
</organism>
<accession>A0ABP7L5D4</accession>
<keyword evidence="3" id="KW-1185">Reference proteome</keyword>
<dbReference type="EMBL" id="BAABAJ010000001">
    <property type="protein sequence ID" value="GAA3895258.1"/>
    <property type="molecule type" value="Genomic_DNA"/>
</dbReference>
<evidence type="ECO:0000313" key="2">
    <source>
        <dbReference type="EMBL" id="GAA3895258.1"/>
    </source>
</evidence>
<evidence type="ECO:0000259" key="1">
    <source>
        <dbReference type="PROSITE" id="PS50995"/>
    </source>
</evidence>
<protein>
    <submittedName>
        <fullName evidence="2">MarR family winged helix-turn-helix transcriptional regulator</fullName>
    </submittedName>
</protein>
<comment type="caution">
    <text evidence="2">The sequence shown here is derived from an EMBL/GenBank/DDBJ whole genome shotgun (WGS) entry which is preliminary data.</text>
</comment>
<dbReference type="SMART" id="SM00347">
    <property type="entry name" value="HTH_MARR"/>
    <property type="match status" value="1"/>
</dbReference>
<evidence type="ECO:0000313" key="3">
    <source>
        <dbReference type="Proteomes" id="UP001501000"/>
    </source>
</evidence>
<dbReference type="Proteomes" id="UP001501000">
    <property type="component" value="Unassembled WGS sequence"/>
</dbReference>
<dbReference type="InterPro" id="IPR036388">
    <property type="entry name" value="WH-like_DNA-bd_sf"/>
</dbReference>
<proteinExistence type="predicted"/>
<dbReference type="InterPro" id="IPR000835">
    <property type="entry name" value="HTH_MarR-typ"/>
</dbReference>